<comment type="similarity">
    <text evidence="3 8">Belongs to the DDOST 48 kDa subunit family.</text>
</comment>
<dbReference type="Proteomes" id="UP000195402">
    <property type="component" value="Unassembled WGS sequence"/>
</dbReference>
<dbReference type="PANTHER" id="PTHR10830:SF0">
    <property type="entry name" value="DOLICHYL-DIPHOSPHOOLIGOSACCHARIDE--PROTEIN GLYCOSYLTRANSFERASE 48 KDA SUBUNIT"/>
    <property type="match status" value="1"/>
</dbReference>
<evidence type="ECO:0000259" key="10">
    <source>
        <dbReference type="Pfam" id="PF23358"/>
    </source>
</evidence>
<dbReference type="GO" id="GO:0008250">
    <property type="term" value="C:oligosaccharyltransferase complex"/>
    <property type="evidence" value="ECO:0007669"/>
    <property type="project" value="TreeGrafter"/>
</dbReference>
<evidence type="ECO:0000256" key="2">
    <source>
        <dbReference type="ARBA" id="ARBA00004922"/>
    </source>
</evidence>
<comment type="function">
    <text evidence="8">Subunit of the oligosaccharyl transferase (OST) complex that catalyzes the initial transfer of a defined glycan (Glc(3)Man(9)GlcNAc(2) in eukaryotes) from the lipid carrier dolichol-pyrophosphate to an asparagine residue within an Asn-X-Ser/Thr consensus motif in nascent polypeptide chains, the first step in protein N-glycosylation. N-glycosylation occurs cotranslationally and the complex associates with the Sec61 complex at the channel-forming translocon complex that mediates protein translocation across the endoplasmic reticulum (ER).</text>
</comment>
<comment type="caution">
    <text evidence="11">The sequence shown here is derived from an EMBL/GenBank/DDBJ whole genome shotgun (WGS) entry which is preliminary data.</text>
</comment>
<feature type="chain" id="PRO_5011834576" description="Dolichyl-diphosphooligosaccharide--protein glycosyltransferase 48 kDa subunit" evidence="8">
    <location>
        <begin position="21"/>
        <end position="388"/>
    </location>
</feature>
<dbReference type="AlphaFoldDB" id="A0A200Q272"/>
<evidence type="ECO:0000256" key="4">
    <source>
        <dbReference type="ARBA" id="ARBA00022692"/>
    </source>
</evidence>
<keyword evidence="6" id="KW-1133">Transmembrane helix</keyword>
<dbReference type="InterPro" id="IPR055457">
    <property type="entry name" value="OST48_N"/>
</dbReference>
<dbReference type="Pfam" id="PF03345">
    <property type="entry name" value="OST48_N"/>
    <property type="match status" value="1"/>
</dbReference>
<comment type="subcellular location">
    <subcellularLocation>
        <location evidence="8">Endoplasmic reticulum membrane</location>
        <topology evidence="8">Single-pass type I membrane protein</topology>
    </subcellularLocation>
    <subcellularLocation>
        <location evidence="1">Membrane</location>
        <topology evidence="1">Single-pass type I membrane protein</topology>
    </subcellularLocation>
</comment>
<evidence type="ECO:0000256" key="7">
    <source>
        <dbReference type="ARBA" id="ARBA00023136"/>
    </source>
</evidence>
<comment type="pathway">
    <text evidence="2 8">Protein modification; protein glycosylation.</text>
</comment>
<keyword evidence="8" id="KW-0732">Signal</keyword>
<evidence type="ECO:0000313" key="12">
    <source>
        <dbReference type="Proteomes" id="UP000195402"/>
    </source>
</evidence>
<keyword evidence="11" id="KW-0808">Transferase</keyword>
<dbReference type="GO" id="GO:0018279">
    <property type="term" value="P:protein N-linked glycosylation via asparagine"/>
    <property type="evidence" value="ECO:0007669"/>
    <property type="project" value="UniProtKB-UniRule"/>
</dbReference>
<dbReference type="Pfam" id="PF23358">
    <property type="entry name" value="OST48_MD"/>
    <property type="match status" value="1"/>
</dbReference>
<evidence type="ECO:0000313" key="11">
    <source>
        <dbReference type="EMBL" id="OVA04553.1"/>
    </source>
</evidence>
<feature type="signal peptide" evidence="8">
    <location>
        <begin position="1"/>
        <end position="20"/>
    </location>
</feature>
<dbReference type="InterPro" id="IPR055459">
    <property type="entry name" value="OST48_MD"/>
</dbReference>
<organism evidence="11 12">
    <name type="scientific">Macleaya cordata</name>
    <name type="common">Five-seeded plume-poppy</name>
    <name type="synonym">Bocconia cordata</name>
    <dbReference type="NCBI Taxonomy" id="56857"/>
    <lineage>
        <taxon>Eukaryota</taxon>
        <taxon>Viridiplantae</taxon>
        <taxon>Streptophyta</taxon>
        <taxon>Embryophyta</taxon>
        <taxon>Tracheophyta</taxon>
        <taxon>Spermatophyta</taxon>
        <taxon>Magnoliopsida</taxon>
        <taxon>Ranunculales</taxon>
        <taxon>Papaveraceae</taxon>
        <taxon>Papaveroideae</taxon>
        <taxon>Macleaya</taxon>
    </lineage>
</organism>
<keyword evidence="5 8" id="KW-0256">Endoplasmic reticulum</keyword>
<feature type="domain" description="OST48 middle" evidence="10">
    <location>
        <begin position="290"/>
        <end position="385"/>
    </location>
</feature>
<protein>
    <recommendedName>
        <fullName evidence="8">Dolichyl-diphosphooligosaccharide--protein glycosyltransferase 48 kDa subunit</fullName>
        <shortName evidence="8">Oligosaccharyl transferase 48 kDa subunit</shortName>
    </recommendedName>
</protein>
<name>A0A200Q272_MACCD</name>
<accession>A0A200Q272</accession>
<dbReference type="UniPathway" id="UPA00378"/>
<reference evidence="11 12" key="1">
    <citation type="journal article" date="2017" name="Mol. Plant">
        <title>The Genome of Medicinal Plant Macleaya cordata Provides New Insights into Benzylisoquinoline Alkaloids Metabolism.</title>
        <authorList>
            <person name="Liu X."/>
            <person name="Liu Y."/>
            <person name="Huang P."/>
            <person name="Ma Y."/>
            <person name="Qing Z."/>
            <person name="Tang Q."/>
            <person name="Cao H."/>
            <person name="Cheng P."/>
            <person name="Zheng Y."/>
            <person name="Yuan Z."/>
            <person name="Zhou Y."/>
            <person name="Liu J."/>
            <person name="Tang Z."/>
            <person name="Zhuo Y."/>
            <person name="Zhang Y."/>
            <person name="Yu L."/>
            <person name="Huang J."/>
            <person name="Yang P."/>
            <person name="Peng Q."/>
            <person name="Zhang J."/>
            <person name="Jiang W."/>
            <person name="Zhang Z."/>
            <person name="Lin K."/>
            <person name="Ro D.K."/>
            <person name="Chen X."/>
            <person name="Xiong X."/>
            <person name="Shang Y."/>
            <person name="Huang S."/>
            <person name="Zeng J."/>
        </authorList>
    </citation>
    <scope>NUCLEOTIDE SEQUENCE [LARGE SCALE GENOMIC DNA]</scope>
    <source>
        <strain evidence="12">cv. BLH2017</strain>
        <tissue evidence="11">Root</tissue>
    </source>
</reference>
<dbReference type="InParanoid" id="A0A200Q272"/>
<evidence type="ECO:0000256" key="8">
    <source>
        <dbReference type="RuleBase" id="RU361142"/>
    </source>
</evidence>
<evidence type="ECO:0000256" key="6">
    <source>
        <dbReference type="ARBA" id="ARBA00022989"/>
    </source>
</evidence>
<dbReference type="InterPro" id="IPR005013">
    <property type="entry name" value="DDOST_48_kDa_subunit"/>
</dbReference>
<dbReference type="EMBL" id="MVGT01003299">
    <property type="protein sequence ID" value="OVA04553.1"/>
    <property type="molecule type" value="Genomic_DNA"/>
</dbReference>
<keyword evidence="7" id="KW-0472">Membrane</keyword>
<proteinExistence type="inferred from homology"/>
<dbReference type="PANTHER" id="PTHR10830">
    <property type="entry name" value="DOLICHYL-DIPHOSPHOOLIGOSACCHARIDE--PROTEIN GLYCOSYLTRANSFERASE 48 KDA SUBUNIT"/>
    <property type="match status" value="1"/>
</dbReference>
<keyword evidence="12" id="KW-1185">Reference proteome</keyword>
<dbReference type="OMA" id="AHDEYPR"/>
<dbReference type="GO" id="GO:0016740">
    <property type="term" value="F:transferase activity"/>
    <property type="evidence" value="ECO:0007669"/>
    <property type="project" value="UniProtKB-KW"/>
</dbReference>
<feature type="domain" description="OST48 N-terminal" evidence="9">
    <location>
        <begin position="30"/>
        <end position="276"/>
    </location>
</feature>
<gene>
    <name evidence="11" type="ORF">BVC80_1715g74</name>
</gene>
<dbReference type="STRING" id="56857.A0A200Q272"/>
<keyword evidence="4" id="KW-0812">Transmembrane</keyword>
<evidence type="ECO:0000256" key="3">
    <source>
        <dbReference type="ARBA" id="ARBA00008743"/>
    </source>
</evidence>
<sequence length="388" mass="43153">MAKLAILLTLISLLPFLCNSFSTENPTDRKILVLLDDLAIKSSHSIFFKSLQTRGFDLDFKLADDPKLTLKRYGQYLYDGLILFSPSIKRLGGSLDSAAVLEFVDTGHDLILAADSSASDLIRDIATECGVDFDEDSEAMVIDHTSYAVSETDGDHTLIASDDFIKSDVILGSKKIEAILLLLLLLIIIIDFLSASPSAYSANPNTKLSNPPSLTGATISLVSVVQARNNARMLISGSLDLFSNRLFRSGVQKAGTSTKHKKSGNEQFVTELSKWVFHERGHLKAVNVRHHKVGETAEPAIYRINDDLEYSVEIYEWSGTSWEPYVANDVQVQFYMMSPYVLKTLSTDQKGLYSTSFRVPDVYGVFQFKVEYQRLGFTGLSLSKQFRL</sequence>
<comment type="subunit">
    <text evidence="8">Component of the oligosaccharyltransferase (OST) complex.</text>
</comment>
<dbReference type="OrthoDB" id="29105at2759"/>
<evidence type="ECO:0000259" key="9">
    <source>
        <dbReference type="Pfam" id="PF03345"/>
    </source>
</evidence>
<evidence type="ECO:0000256" key="5">
    <source>
        <dbReference type="ARBA" id="ARBA00022824"/>
    </source>
</evidence>
<evidence type="ECO:0000256" key="1">
    <source>
        <dbReference type="ARBA" id="ARBA00004479"/>
    </source>
</evidence>